<evidence type="ECO:0000256" key="3">
    <source>
        <dbReference type="ARBA" id="ARBA00022840"/>
    </source>
</evidence>
<dbReference type="AlphaFoldDB" id="A0A0S4J7C9"/>
<keyword evidence="2" id="KW-0547">Nucleotide-binding</keyword>
<dbReference type="PROSITE" id="PS51221">
    <property type="entry name" value="TTL"/>
    <property type="match status" value="1"/>
</dbReference>
<dbReference type="Pfam" id="PF03133">
    <property type="entry name" value="TTL"/>
    <property type="match status" value="1"/>
</dbReference>
<evidence type="ECO:0000256" key="1">
    <source>
        <dbReference type="ARBA" id="ARBA00022598"/>
    </source>
</evidence>
<dbReference type="GO" id="GO:0070740">
    <property type="term" value="F:tubulin-glutamic acid ligase activity"/>
    <property type="evidence" value="ECO:0007669"/>
    <property type="project" value="TreeGrafter"/>
</dbReference>
<keyword evidence="6" id="KW-1185">Reference proteome</keyword>
<dbReference type="SUPFAM" id="SSF56059">
    <property type="entry name" value="Glutathione synthetase ATP-binding domain-like"/>
    <property type="match status" value="1"/>
</dbReference>
<dbReference type="InterPro" id="IPR004344">
    <property type="entry name" value="TTL/TTLL_fam"/>
</dbReference>
<dbReference type="OrthoDB" id="202825at2759"/>
<dbReference type="GO" id="GO:0005524">
    <property type="term" value="F:ATP binding"/>
    <property type="evidence" value="ECO:0007669"/>
    <property type="project" value="UniProtKB-KW"/>
</dbReference>
<feature type="region of interest" description="Disordered" evidence="4">
    <location>
        <begin position="79"/>
        <end position="111"/>
    </location>
</feature>
<evidence type="ECO:0000256" key="4">
    <source>
        <dbReference type="SAM" id="MobiDB-lite"/>
    </source>
</evidence>
<dbReference type="GO" id="GO:0036064">
    <property type="term" value="C:ciliary basal body"/>
    <property type="evidence" value="ECO:0007669"/>
    <property type="project" value="TreeGrafter"/>
</dbReference>
<evidence type="ECO:0000256" key="2">
    <source>
        <dbReference type="ARBA" id="ARBA00022741"/>
    </source>
</evidence>
<evidence type="ECO:0000313" key="5">
    <source>
        <dbReference type="EMBL" id="CUG86099.1"/>
    </source>
</evidence>
<gene>
    <name evidence="5" type="ORF">BSAL_06585</name>
</gene>
<name>A0A0S4J7C9_BODSA</name>
<dbReference type="PANTHER" id="PTHR12241:SF160">
    <property type="entry name" value="TYROSINE LIGASE PROTEIN, PUTATIVE-RELATED"/>
    <property type="match status" value="1"/>
</dbReference>
<dbReference type="GO" id="GO:0000226">
    <property type="term" value="P:microtubule cytoskeleton organization"/>
    <property type="evidence" value="ECO:0007669"/>
    <property type="project" value="TreeGrafter"/>
</dbReference>
<dbReference type="Proteomes" id="UP000051952">
    <property type="component" value="Unassembled WGS sequence"/>
</dbReference>
<proteinExistence type="predicted"/>
<dbReference type="PANTHER" id="PTHR12241">
    <property type="entry name" value="TUBULIN POLYGLUTAMYLASE"/>
    <property type="match status" value="1"/>
</dbReference>
<dbReference type="Gene3D" id="3.30.470.20">
    <property type="entry name" value="ATP-grasp fold, B domain"/>
    <property type="match status" value="1"/>
</dbReference>
<dbReference type="OMA" id="FNILWAK"/>
<dbReference type="VEuPathDB" id="TriTrypDB:BSAL_06585"/>
<reference evidence="6" key="1">
    <citation type="submission" date="2015-09" db="EMBL/GenBank/DDBJ databases">
        <authorList>
            <consortium name="Pathogen Informatics"/>
        </authorList>
    </citation>
    <scope>NUCLEOTIDE SEQUENCE [LARGE SCALE GENOMIC DNA]</scope>
    <source>
        <strain evidence="6">Lake Konstanz</strain>
    </source>
</reference>
<feature type="compositionally biased region" description="Acidic residues" evidence="4">
    <location>
        <begin position="86"/>
        <end position="96"/>
    </location>
</feature>
<sequence length="663" mass="73112">MSASKLVPMPADAPSHFYPQSLSVCQPNLMEDCDVLTPLTTYVLRPGERLEVGKYVPDPQGKDPSNPKYVPTALEQTTSLTLESSETVDDDADYETDGPPAAAAKEHVPGDSMDPFGPVTYKLIRPAEQKMAGSILFPVYYGAPSQKDRQDPRGLPQSINDSLHAHDRDNIAYDTYGVKAVNLNKLALFKIGPGAVAFRVVINAFEAGGLKYTPSNKYFNILWAKRATPAILGALKPYQKVNHFPGTWGIGRKDSLAMNIGKMKRQYGSAAFNIVPASFVLPKERDELAADLQEATEGGASPPTYIVKPSASSCGRGIKLYRGMPPMPKGPKTAVCQRYIGNPFLVGGRKFDLRMYCVVTGFDPLRIFLFDEGLVRFAAEKYPGPDRGLENTYMHLTNYSVSKTAELNRASRGKDEATDDPVDIKWCISDFKAFLATNHGAEKAQVMWSKILAEVHDVIIKMFLSIEAEVVTRLRSECSDPTGRNCFELYGLDLMVDDTLNVKLIEVNIMPSLATGATLDKAVKGRMLAHMLTLARPIPYVRNENGVVDESLFVPAGAYATGGAAERYYYPGVRGAPRGAVERNNIPFLTKFNNPQVKESMLSPREWLMLSEADEELRCAGGFAPVYPVAGVSQKYFPYFTQGVSRNNYLLASWTEMKDRAKR</sequence>
<organism evidence="5 6">
    <name type="scientific">Bodo saltans</name>
    <name type="common">Flagellated protozoan</name>
    <dbReference type="NCBI Taxonomy" id="75058"/>
    <lineage>
        <taxon>Eukaryota</taxon>
        <taxon>Discoba</taxon>
        <taxon>Euglenozoa</taxon>
        <taxon>Kinetoplastea</taxon>
        <taxon>Metakinetoplastina</taxon>
        <taxon>Eubodonida</taxon>
        <taxon>Bodonidae</taxon>
        <taxon>Bodo</taxon>
    </lineage>
</organism>
<dbReference type="GO" id="GO:0015631">
    <property type="term" value="F:tubulin binding"/>
    <property type="evidence" value="ECO:0007669"/>
    <property type="project" value="TreeGrafter"/>
</dbReference>
<dbReference type="EMBL" id="CYKH01001237">
    <property type="protein sequence ID" value="CUG86099.1"/>
    <property type="molecule type" value="Genomic_DNA"/>
</dbReference>
<keyword evidence="3" id="KW-0067">ATP-binding</keyword>
<protein>
    <submittedName>
        <fullName evidence="5">Tubulin tyrosine ligase, putative</fullName>
    </submittedName>
</protein>
<accession>A0A0S4J7C9</accession>
<keyword evidence="1 5" id="KW-0436">Ligase</keyword>
<evidence type="ECO:0000313" key="6">
    <source>
        <dbReference type="Proteomes" id="UP000051952"/>
    </source>
</evidence>